<keyword evidence="3" id="KW-0479">Metal-binding</keyword>
<evidence type="ECO:0000256" key="2">
    <source>
        <dbReference type="ARBA" id="ARBA00007749"/>
    </source>
</evidence>
<dbReference type="InterPro" id="IPR036866">
    <property type="entry name" value="RibonucZ/Hydroxyglut_hydro"/>
</dbReference>
<dbReference type="Proteomes" id="UP001515660">
    <property type="component" value="Unassembled WGS sequence"/>
</dbReference>
<dbReference type="SMART" id="SM00849">
    <property type="entry name" value="Lactamase_B"/>
    <property type="match status" value="1"/>
</dbReference>
<comment type="cofactor">
    <cofactor evidence="1">
        <name>Zn(2+)</name>
        <dbReference type="ChEBI" id="CHEBI:29105"/>
    </cofactor>
</comment>
<dbReference type="EMBL" id="JAANHS010000004">
    <property type="protein sequence ID" value="NHB76532.1"/>
    <property type="molecule type" value="Genomic_DNA"/>
</dbReference>
<evidence type="ECO:0000256" key="4">
    <source>
        <dbReference type="ARBA" id="ARBA00022801"/>
    </source>
</evidence>
<proteinExistence type="inferred from homology"/>
<evidence type="ECO:0000256" key="5">
    <source>
        <dbReference type="ARBA" id="ARBA00022833"/>
    </source>
</evidence>
<evidence type="ECO:0000256" key="3">
    <source>
        <dbReference type="ARBA" id="ARBA00022723"/>
    </source>
</evidence>
<dbReference type="Gene3D" id="3.60.15.10">
    <property type="entry name" value="Ribonuclease Z/Hydroxyacylglutathione hydrolase-like"/>
    <property type="match status" value="1"/>
</dbReference>
<evidence type="ECO:0000256" key="1">
    <source>
        <dbReference type="ARBA" id="ARBA00001947"/>
    </source>
</evidence>
<keyword evidence="5" id="KW-0862">Zinc</keyword>
<gene>
    <name evidence="7" type="ORF">G8O29_07225</name>
</gene>
<sequence length="246" mass="26435">MVILPGRIERLFILDLGLFEVRGGERIIGIPAYLMQTDRGQRILIDTGFPPAYLTDPDRPAADGLPGFGRLLDFRPDQTAEGALALLGLRPTDIDLVILTHGHIDHVGSLPLFAHAPVVLTAIERAEPAPLYFGSLRPIAWPDTTYHRIDTDTAVCEGLTLIPTPGHTPGHLSALVALPDGRRVILAADAINRASEPAEAFADAMDPAAAQASAARLMALVTPGTTLIYGHEPAQWPLLPKAPRPW</sequence>
<dbReference type="SUPFAM" id="SSF56281">
    <property type="entry name" value="Metallo-hydrolase/oxidoreductase"/>
    <property type="match status" value="1"/>
</dbReference>
<reference evidence="7 8" key="1">
    <citation type="journal article" date="2022" name="Microorganisms">
        <title>Genome Sequence and Characterization of a Xanthorhodopsin-Containing, Aerobic Anoxygenic Phototrophic Rhodobacter Species, Isolated from Mesophilic Conditions at Yellowstone National Park.</title>
        <authorList>
            <person name="Kyndt J.A."/>
            <person name="Robertson S."/>
            <person name="Shoffstall I.B."/>
            <person name="Ramaley R.F."/>
            <person name="Meyer T.E."/>
        </authorList>
    </citation>
    <scope>NUCLEOTIDE SEQUENCE [LARGE SCALE GENOMIC DNA]</scope>
    <source>
        <strain evidence="7 8">M37P</strain>
    </source>
</reference>
<dbReference type="PANTHER" id="PTHR42978:SF2">
    <property type="entry name" value="102 KBASES UNSTABLE REGION: FROM 1 TO 119443"/>
    <property type="match status" value="1"/>
</dbReference>
<dbReference type="RefSeq" id="WP_166402569.1">
    <property type="nucleotide sequence ID" value="NZ_JAANHS010000004.1"/>
</dbReference>
<keyword evidence="8" id="KW-1185">Reference proteome</keyword>
<accession>A0ABX0G5J9</accession>
<keyword evidence="4" id="KW-0378">Hydrolase</keyword>
<evidence type="ECO:0000313" key="8">
    <source>
        <dbReference type="Proteomes" id="UP001515660"/>
    </source>
</evidence>
<dbReference type="PANTHER" id="PTHR42978">
    <property type="entry name" value="QUORUM-QUENCHING LACTONASE YTNP-RELATED-RELATED"/>
    <property type="match status" value="1"/>
</dbReference>
<protein>
    <submittedName>
        <fullName evidence="7">N-acyl homoserine lactonase family protein</fullName>
    </submittedName>
</protein>
<comment type="caution">
    <text evidence="7">The sequence shown here is derived from an EMBL/GenBank/DDBJ whole genome shotgun (WGS) entry which is preliminary data.</text>
</comment>
<evidence type="ECO:0000313" key="7">
    <source>
        <dbReference type="EMBL" id="NHB76532.1"/>
    </source>
</evidence>
<comment type="similarity">
    <text evidence="2">Belongs to the metallo-beta-lactamase superfamily.</text>
</comment>
<dbReference type="InterPro" id="IPR051013">
    <property type="entry name" value="MBL_superfamily_lactonases"/>
</dbReference>
<dbReference type="CDD" id="cd07729">
    <property type="entry name" value="AHL_lactonase_MBL-fold"/>
    <property type="match status" value="1"/>
</dbReference>
<dbReference type="Pfam" id="PF00753">
    <property type="entry name" value="Lactamase_B"/>
    <property type="match status" value="1"/>
</dbReference>
<dbReference type="InterPro" id="IPR001279">
    <property type="entry name" value="Metallo-B-lactamas"/>
</dbReference>
<organism evidence="7 8">
    <name type="scientific">Rhodobacter calidifons</name>
    <dbReference type="NCBI Taxonomy" id="2715277"/>
    <lineage>
        <taxon>Bacteria</taxon>
        <taxon>Pseudomonadati</taxon>
        <taxon>Pseudomonadota</taxon>
        <taxon>Alphaproteobacteria</taxon>
        <taxon>Rhodobacterales</taxon>
        <taxon>Rhodobacter group</taxon>
        <taxon>Rhodobacter</taxon>
    </lineage>
</organism>
<name>A0ABX0G5J9_9RHOB</name>
<feature type="domain" description="Metallo-beta-lactamase" evidence="6">
    <location>
        <begin position="29"/>
        <end position="231"/>
    </location>
</feature>
<evidence type="ECO:0000259" key="6">
    <source>
        <dbReference type="SMART" id="SM00849"/>
    </source>
</evidence>